<name>A0ACB5QUT3_9BURK</name>
<protein>
    <submittedName>
        <fullName evidence="1">Caspase family protein</fullName>
    </submittedName>
</protein>
<reference evidence="1" key="1">
    <citation type="submission" date="2021-09" db="EMBL/GenBank/DDBJ databases">
        <title>Isolation and characterization of 3-chlorobenzoate degrading bacteria from soils in Shizuoka.</title>
        <authorList>
            <person name="Ifat A."/>
            <person name="Ogawa N."/>
            <person name="Kimbara K."/>
            <person name="Moriuchi R."/>
            <person name="Dohra H."/>
            <person name="Shintani M."/>
        </authorList>
    </citation>
    <scope>NUCLEOTIDE SEQUENCE</scope>
    <source>
        <strain evidence="1">19CS2-2</strain>
    </source>
</reference>
<evidence type="ECO:0000313" key="2">
    <source>
        <dbReference type="Proteomes" id="UP001055013"/>
    </source>
</evidence>
<keyword evidence="2" id="KW-1185">Reference proteome</keyword>
<gene>
    <name evidence="1" type="ORF">CBA19CS22_18100</name>
</gene>
<evidence type="ECO:0000313" key="1">
    <source>
        <dbReference type="EMBL" id="GJH18484.1"/>
    </source>
</evidence>
<accession>A0ACB5QUT3</accession>
<dbReference type="Proteomes" id="UP001055013">
    <property type="component" value="Unassembled WGS sequence"/>
</dbReference>
<sequence>MAPLLLAACAASSLPGYQNAYRAYSVPETLVQQIKVKFASHGLTQASVGRDNTGRIQLIGTYQDEDQVDTAFLIVQSVVGIKSTSPFYPEHVLKKRWEAEAGKALTAFKRAQAEKAAMPVKLALVVGINRFADHHHLKDIQGEDDAVVVKDYLQRAGYRVTALLGEQATKANVEAAIAKLDSQIRPNDDVFIYVSSHGNMPVPAPGDKRKMSILTYDSGDAWTAQSEDATEVMLHYQQHSVPDTLIQKLAQKPSRTMRVLIDTCYSGDMLDDIQDDNVAYVRRVNGNRSEVEGISLASWSGPTYTSKAIQFSDDGAPSARGTQQSRTVIDRSRAGYNIITATSPNERSLGPPGGKFENPVAHDQLLKGSYFTQALFAYLEQNRGQLAPAFRDAKRFTSDIAPKISQGKETQNPREWSTIPEARNDLLQ</sequence>
<organism evidence="1 2">
    <name type="scientific">Caballeronia novacaledonica</name>
    <dbReference type="NCBI Taxonomy" id="1544861"/>
    <lineage>
        <taxon>Bacteria</taxon>
        <taxon>Pseudomonadati</taxon>
        <taxon>Pseudomonadota</taxon>
        <taxon>Betaproteobacteria</taxon>
        <taxon>Burkholderiales</taxon>
        <taxon>Burkholderiaceae</taxon>
        <taxon>Caballeronia</taxon>
    </lineage>
</organism>
<dbReference type="EMBL" id="BPUR01000009">
    <property type="protein sequence ID" value="GJH18484.1"/>
    <property type="molecule type" value="Genomic_DNA"/>
</dbReference>
<comment type="caution">
    <text evidence="1">The sequence shown here is derived from an EMBL/GenBank/DDBJ whole genome shotgun (WGS) entry which is preliminary data.</text>
</comment>
<proteinExistence type="predicted"/>